<dbReference type="InterPro" id="IPR020471">
    <property type="entry name" value="AKR"/>
</dbReference>
<organism evidence="7 8">
    <name type="scientific">Knufia peltigerae</name>
    <dbReference type="NCBI Taxonomy" id="1002370"/>
    <lineage>
        <taxon>Eukaryota</taxon>
        <taxon>Fungi</taxon>
        <taxon>Dikarya</taxon>
        <taxon>Ascomycota</taxon>
        <taxon>Pezizomycotina</taxon>
        <taxon>Eurotiomycetes</taxon>
        <taxon>Chaetothyriomycetidae</taxon>
        <taxon>Chaetothyriales</taxon>
        <taxon>Trichomeriaceae</taxon>
        <taxon>Knufia</taxon>
    </lineage>
</organism>
<dbReference type="SUPFAM" id="SSF51430">
    <property type="entry name" value="NAD(P)-linked oxidoreductase"/>
    <property type="match status" value="1"/>
</dbReference>
<reference evidence="7" key="1">
    <citation type="submission" date="2022-10" db="EMBL/GenBank/DDBJ databases">
        <title>Culturing micro-colonial fungi from biological soil crusts in the Mojave desert and describing Neophaeococcomyces mojavensis, and introducing the new genera and species Taxawa tesnikishii.</title>
        <authorList>
            <person name="Kurbessoian T."/>
            <person name="Stajich J.E."/>
        </authorList>
    </citation>
    <scope>NUCLEOTIDE SEQUENCE</scope>
    <source>
        <strain evidence="7">TK_35</strain>
    </source>
</reference>
<dbReference type="Proteomes" id="UP001172681">
    <property type="component" value="Unassembled WGS sequence"/>
</dbReference>
<comment type="caution">
    <text evidence="7">The sequence shown here is derived from an EMBL/GenBank/DDBJ whole genome shotgun (WGS) entry which is preliminary data.</text>
</comment>
<name>A0AA39CXV8_9EURO</name>
<evidence type="ECO:0000256" key="4">
    <source>
        <dbReference type="ARBA" id="ARBA00047534"/>
    </source>
</evidence>
<feature type="domain" description="NADP-dependent oxidoreductase" evidence="6">
    <location>
        <begin position="46"/>
        <end position="341"/>
    </location>
</feature>
<proteinExistence type="predicted"/>
<comment type="catalytic activity">
    <reaction evidence="4">
        <text>xylitol + NADP(+) = D-xylose + NADPH + H(+)</text>
        <dbReference type="Rhea" id="RHEA:27445"/>
        <dbReference type="ChEBI" id="CHEBI:15378"/>
        <dbReference type="ChEBI" id="CHEBI:17151"/>
        <dbReference type="ChEBI" id="CHEBI:53455"/>
        <dbReference type="ChEBI" id="CHEBI:57783"/>
        <dbReference type="ChEBI" id="CHEBI:58349"/>
        <dbReference type="EC" id="1.1.1.307"/>
    </reaction>
</comment>
<comment type="catalytic activity">
    <reaction evidence="5">
        <text>xylitol + NAD(+) = D-xylose + NADH + H(+)</text>
        <dbReference type="Rhea" id="RHEA:27441"/>
        <dbReference type="ChEBI" id="CHEBI:15378"/>
        <dbReference type="ChEBI" id="CHEBI:17151"/>
        <dbReference type="ChEBI" id="CHEBI:53455"/>
        <dbReference type="ChEBI" id="CHEBI:57540"/>
        <dbReference type="ChEBI" id="CHEBI:57945"/>
        <dbReference type="EC" id="1.1.1.307"/>
    </reaction>
</comment>
<dbReference type="AlphaFoldDB" id="A0AA39CXV8"/>
<protein>
    <recommendedName>
        <fullName evidence="1">D-xylose reductase [NAD(P)H]</fullName>
        <ecNumber evidence="1">1.1.1.307</ecNumber>
    </recommendedName>
</protein>
<evidence type="ECO:0000256" key="1">
    <source>
        <dbReference type="ARBA" id="ARBA00012845"/>
    </source>
</evidence>
<dbReference type="PROSITE" id="PS00062">
    <property type="entry name" value="ALDOKETO_REDUCTASE_2"/>
    <property type="match status" value="1"/>
</dbReference>
<dbReference type="Pfam" id="PF00248">
    <property type="entry name" value="Aldo_ket_red"/>
    <property type="match status" value="1"/>
</dbReference>
<dbReference type="InterPro" id="IPR018170">
    <property type="entry name" value="Aldo/ket_reductase_CS"/>
</dbReference>
<dbReference type="EC" id="1.1.1.307" evidence="1"/>
<evidence type="ECO:0000256" key="3">
    <source>
        <dbReference type="ARBA" id="ARBA00025065"/>
    </source>
</evidence>
<evidence type="ECO:0000256" key="2">
    <source>
        <dbReference type="ARBA" id="ARBA00023002"/>
    </source>
</evidence>
<sequence length="366" mass="41015">MLSRLQIRAPSRLSQISRQLSRQTRTMAGYNKTKFQLNTGDEIPAIGFGTWQVGSSQYLPPTVKILPDHMLIRDPTKQDKDAQEDAVYEALKAGYRHIDTARIYGTEPGVAKGISKSGVPRSDIFITTKLWNNSHHPDDVEAACNASLKDLQTDYLDLYLMHWPSPFARGDKLMPQKDGEIQTGDSDYVDTYMAMEKLVKSGKCKAIGVSNFSRAELERLLRETSIVPAAHQIELHPYLQQTDFVEFHKSKGIHVTQYSPFGNANPIYDKGENIGKLIDDPVLSDVGRKYGKNGAQVALAWGIAKGHSVIPKSKTPARIQANFEGDFKLDVEDVKKIDALDKKLRFNDPSQRFGWNFYADLDGKQG</sequence>
<dbReference type="EMBL" id="JAPDRN010000028">
    <property type="protein sequence ID" value="KAJ9636642.1"/>
    <property type="molecule type" value="Genomic_DNA"/>
</dbReference>
<dbReference type="PRINTS" id="PR00069">
    <property type="entry name" value="ALDKETRDTASE"/>
</dbReference>
<evidence type="ECO:0000313" key="7">
    <source>
        <dbReference type="EMBL" id="KAJ9636642.1"/>
    </source>
</evidence>
<dbReference type="FunFam" id="3.20.20.100:FF:000002">
    <property type="entry name" value="2,5-diketo-D-gluconic acid reductase A"/>
    <property type="match status" value="1"/>
</dbReference>
<keyword evidence="2" id="KW-0560">Oxidoreductase</keyword>
<dbReference type="GO" id="GO:0016616">
    <property type="term" value="F:oxidoreductase activity, acting on the CH-OH group of donors, NAD or NADP as acceptor"/>
    <property type="evidence" value="ECO:0007669"/>
    <property type="project" value="UniProtKB-ARBA"/>
</dbReference>
<evidence type="ECO:0000313" key="8">
    <source>
        <dbReference type="Proteomes" id="UP001172681"/>
    </source>
</evidence>
<keyword evidence="8" id="KW-1185">Reference proteome</keyword>
<evidence type="ECO:0000259" key="6">
    <source>
        <dbReference type="Pfam" id="PF00248"/>
    </source>
</evidence>
<accession>A0AA39CXV8</accession>
<comment type="function">
    <text evidence="3">Catalyzes the initial reaction in the xylose utilization pathway by reducing D-xylose into xylitol. Xylose is a major component of hemicelluloses such as xylan. Most fungi utilize D-xylose via three enzymatic reactions, xylose reductase (XR), xylitol dehydrogenase (XDH), and xylulokinase, to form xylulose 5-phosphate, which enters pentose phosphate pathway.</text>
</comment>
<dbReference type="InterPro" id="IPR023210">
    <property type="entry name" value="NADP_OxRdtase_dom"/>
</dbReference>
<dbReference type="InterPro" id="IPR036812">
    <property type="entry name" value="NAD(P)_OxRdtase_dom_sf"/>
</dbReference>
<evidence type="ECO:0000256" key="5">
    <source>
        <dbReference type="ARBA" id="ARBA00049485"/>
    </source>
</evidence>
<dbReference type="CDD" id="cd19071">
    <property type="entry name" value="AKR_AKR1-5-like"/>
    <property type="match status" value="1"/>
</dbReference>
<dbReference type="Gene3D" id="3.20.20.100">
    <property type="entry name" value="NADP-dependent oxidoreductase domain"/>
    <property type="match status" value="1"/>
</dbReference>
<gene>
    <name evidence="7" type="ORF">H2204_005242</name>
</gene>
<dbReference type="PANTHER" id="PTHR11732">
    <property type="entry name" value="ALDO/KETO REDUCTASE"/>
    <property type="match status" value="1"/>
</dbReference>